<proteinExistence type="predicted"/>
<organism evidence="1 2">
    <name type="scientific">Lepraria finkii</name>
    <dbReference type="NCBI Taxonomy" id="1340010"/>
    <lineage>
        <taxon>Eukaryota</taxon>
        <taxon>Fungi</taxon>
        <taxon>Dikarya</taxon>
        <taxon>Ascomycota</taxon>
        <taxon>Pezizomycotina</taxon>
        <taxon>Lecanoromycetes</taxon>
        <taxon>OSLEUM clade</taxon>
        <taxon>Lecanoromycetidae</taxon>
        <taxon>Lecanorales</taxon>
        <taxon>Lecanorineae</taxon>
        <taxon>Stereocaulaceae</taxon>
        <taxon>Lepraria</taxon>
    </lineage>
</organism>
<evidence type="ECO:0000313" key="1">
    <source>
        <dbReference type="EMBL" id="KAL2054357.1"/>
    </source>
</evidence>
<protein>
    <submittedName>
        <fullName evidence="1">Uncharacterized protein</fullName>
    </submittedName>
</protein>
<accession>A0ABR4B940</accession>
<gene>
    <name evidence="1" type="ORF">ABVK25_005498</name>
</gene>
<dbReference type="EMBL" id="JBHFEH010000016">
    <property type="protein sequence ID" value="KAL2054357.1"/>
    <property type="molecule type" value="Genomic_DNA"/>
</dbReference>
<keyword evidence="2" id="KW-1185">Reference proteome</keyword>
<evidence type="ECO:0000313" key="2">
    <source>
        <dbReference type="Proteomes" id="UP001590951"/>
    </source>
</evidence>
<comment type="caution">
    <text evidence="1">The sequence shown here is derived from an EMBL/GenBank/DDBJ whole genome shotgun (WGS) entry which is preliminary data.</text>
</comment>
<name>A0ABR4B940_9LECA</name>
<dbReference type="Proteomes" id="UP001590951">
    <property type="component" value="Unassembled WGS sequence"/>
</dbReference>
<sequence length="153" mass="16844">MIDQVSARTKAVILAHFVAQEGGQSYLHLGRVSAQRAAGALHTLQNESFETVVEKFPGSIVVCDYALPPRDLDGETGGAERAEVTVTTLPAKKDLDHLSLSWSLYFLSSTKTKTLSRRRSWKAMPTLKIIYCYDGKMVMKVLEQTCIASPARA</sequence>
<reference evidence="1 2" key="1">
    <citation type="submission" date="2024-09" db="EMBL/GenBank/DDBJ databases">
        <title>Rethinking Asexuality: The Enigmatic Case of Functional Sexual Genes in Lepraria (Stereocaulaceae).</title>
        <authorList>
            <person name="Doellman M."/>
            <person name="Sun Y."/>
            <person name="Barcenas-Pena A."/>
            <person name="Lumbsch H.T."/>
            <person name="Grewe F."/>
        </authorList>
    </citation>
    <scope>NUCLEOTIDE SEQUENCE [LARGE SCALE GENOMIC DNA]</scope>
    <source>
        <strain evidence="1 2">Grewe 0041</strain>
    </source>
</reference>